<dbReference type="GO" id="GO:0030488">
    <property type="term" value="P:tRNA methylation"/>
    <property type="evidence" value="ECO:0007669"/>
    <property type="project" value="TreeGrafter"/>
</dbReference>
<keyword evidence="9" id="KW-0694">RNA-binding</keyword>
<feature type="domain" description="Ribosomal RNA large subunit methyltransferase K/L-like methyltransferase" evidence="15">
    <location>
        <begin position="152"/>
        <end position="316"/>
    </location>
</feature>
<evidence type="ECO:0000256" key="3">
    <source>
        <dbReference type="ARBA" id="ARBA00022490"/>
    </source>
</evidence>
<evidence type="ECO:0000256" key="1">
    <source>
        <dbReference type="ARBA" id="ARBA00004496"/>
    </source>
</evidence>
<dbReference type="CDD" id="cd02440">
    <property type="entry name" value="AdoMet_MTases"/>
    <property type="match status" value="1"/>
</dbReference>
<comment type="subunit">
    <text evidence="2">Monomer.</text>
</comment>
<dbReference type="EMBL" id="CP003167">
    <property type="protein sequence ID" value="AGB02680.1"/>
    <property type="molecule type" value="Genomic_DNA"/>
</dbReference>
<keyword evidence="4" id="KW-0820">tRNA-binding</keyword>
<dbReference type="OrthoDB" id="7080at2157"/>
<dbReference type="Pfam" id="PF01170">
    <property type="entry name" value="UPF0020"/>
    <property type="match status" value="1"/>
</dbReference>
<evidence type="ECO:0000256" key="9">
    <source>
        <dbReference type="ARBA" id="ARBA00022884"/>
    </source>
</evidence>
<keyword evidence="8" id="KW-0819">tRNA processing</keyword>
<comment type="function">
    <text evidence="11">Catalyzes the adenosylmethionine-dependent methylation of the exocyclic amino group (N(2)) of guanosine at position 10 of various tRNAs. Acts via a two-step process that leads to the formation of either N(2)-monomethyl (m(2)G) or N(2)-dimethylguanosine (m(2)(2)G).</text>
</comment>
<gene>
    <name evidence="16" type="ordered locus">Metfor_1651</name>
</gene>
<reference evidence="17" key="1">
    <citation type="submission" date="2011-12" db="EMBL/GenBank/DDBJ databases">
        <title>Complete sequence of Methanoregula formicicum SMSP.</title>
        <authorList>
            <person name="Lucas S."/>
            <person name="Han J."/>
            <person name="Lapidus A."/>
            <person name="Cheng J.-F."/>
            <person name="Goodwin L."/>
            <person name="Pitluck S."/>
            <person name="Peters L."/>
            <person name="Ovchinnikova G."/>
            <person name="Teshima H."/>
            <person name="Detter J.C."/>
            <person name="Han C."/>
            <person name="Tapia R."/>
            <person name="Land M."/>
            <person name="Hauser L."/>
            <person name="Kyrpides N."/>
            <person name="Ivanova N."/>
            <person name="Pagani I."/>
            <person name="Imachi H."/>
            <person name="Tamaki H."/>
            <person name="Sekiguchi Y."/>
            <person name="Kamagata Y."/>
            <person name="Cadillo-Quiroz H."/>
            <person name="Zinder S."/>
            <person name="Liu W.-T."/>
            <person name="Woyke T."/>
        </authorList>
    </citation>
    <scope>NUCLEOTIDE SEQUENCE [LARGE SCALE GENOMIC DNA]</scope>
    <source>
        <strain evidence="17">DSM 22288 / NBRC 105244 / SMSP</strain>
    </source>
</reference>
<dbReference type="SUPFAM" id="SSF53335">
    <property type="entry name" value="S-adenosyl-L-methionine-dependent methyltransferases"/>
    <property type="match status" value="1"/>
</dbReference>
<dbReference type="GO" id="GO:0000049">
    <property type="term" value="F:tRNA binding"/>
    <property type="evidence" value="ECO:0007669"/>
    <property type="project" value="UniProtKB-KW"/>
</dbReference>
<sequence length="322" mass="35660">MKLLFELSGENATLPFAEIECIGTVADKRLQVAVAECPDPDSSLRLAMTQVVLEYLGECEPDCVSFRALLKELALTTDRPFAGRAKKVHGGSQERNPASQREFERLIGTMIDGPVSLIHPEVEYRAILSEDRCYFGKVLHRINRGGYDHRNPGKRDFFHPGVMMPRMARTLVNIARTRAGETLLDPFCGTGGILIEAELLGMHAIGSDFDPFMIGGSRLNAKDSDLLTADATCLPFPDHSIDSIVTDFPYGQSVCILKADTMDRLYSDALSEICRVLRPGRRAVVVTHRDISAIAAQHMTVLQQHSQRVHKSLTRKVLVLTS</sequence>
<dbReference type="eggNOG" id="arCOG00047">
    <property type="taxonomic scope" value="Archaea"/>
</dbReference>
<evidence type="ECO:0000256" key="4">
    <source>
        <dbReference type="ARBA" id="ARBA00022555"/>
    </source>
</evidence>
<keyword evidence="3" id="KW-0963">Cytoplasm</keyword>
<dbReference type="InterPro" id="IPR029063">
    <property type="entry name" value="SAM-dependent_MTases_sf"/>
</dbReference>
<dbReference type="PROSITE" id="PS01261">
    <property type="entry name" value="UPF0020"/>
    <property type="match status" value="1"/>
</dbReference>
<dbReference type="RefSeq" id="WP_015285643.1">
    <property type="nucleotide sequence ID" value="NC_019943.1"/>
</dbReference>
<dbReference type="Gene3D" id="3.40.50.150">
    <property type="entry name" value="Vaccinia Virus protein VP39"/>
    <property type="match status" value="1"/>
</dbReference>
<evidence type="ECO:0000256" key="2">
    <source>
        <dbReference type="ARBA" id="ARBA00011245"/>
    </source>
</evidence>
<comment type="catalytic activity">
    <reaction evidence="10">
        <text>guanosine(10) in tRNA + 2 S-adenosyl-L-methionine = N(2)-dimethylguanosine(10) in tRNA + 2 S-adenosyl-L-homocysteine + 2 H(+)</text>
        <dbReference type="Rhea" id="RHEA:43124"/>
        <dbReference type="Rhea" id="RHEA-COMP:10355"/>
        <dbReference type="Rhea" id="RHEA-COMP:10358"/>
        <dbReference type="ChEBI" id="CHEBI:15378"/>
        <dbReference type="ChEBI" id="CHEBI:57856"/>
        <dbReference type="ChEBI" id="CHEBI:59789"/>
        <dbReference type="ChEBI" id="CHEBI:74269"/>
        <dbReference type="ChEBI" id="CHEBI:74513"/>
        <dbReference type="EC" id="2.1.1.213"/>
    </reaction>
</comment>
<keyword evidence="17" id="KW-1185">Reference proteome</keyword>
<evidence type="ECO:0000256" key="10">
    <source>
        <dbReference type="ARBA" id="ARBA00051883"/>
    </source>
</evidence>
<dbReference type="HOGENOM" id="CLU_057819_1_0_2"/>
<name>L0HFB5_METFS</name>
<evidence type="ECO:0000313" key="16">
    <source>
        <dbReference type="EMBL" id="AGB02680.1"/>
    </source>
</evidence>
<proteinExistence type="inferred from homology"/>
<reference evidence="16 17" key="2">
    <citation type="journal article" date="2014" name="Genome Announc.">
        <title>Complete Genome Sequence of Methanoregula formicica SMSPT, a Mesophilic Hydrogenotrophic Methanogen Isolated from a Methanogenic Upflow Anaerobic Sludge Blanket Reactor.</title>
        <authorList>
            <person name="Yamamoto K."/>
            <person name="Tamaki H."/>
            <person name="Cadillo-Quiroz H."/>
            <person name="Imachi H."/>
            <person name="Kyrpides N."/>
            <person name="Woyke T."/>
            <person name="Goodwin L."/>
            <person name="Zinder S.H."/>
            <person name="Kamagata Y."/>
            <person name="Liu W.T."/>
        </authorList>
    </citation>
    <scope>NUCLEOTIDE SEQUENCE [LARGE SCALE GENOMIC DNA]</scope>
    <source>
        <strain evidence="17">DSM 22288 / NBRC 105244 / SMSP</strain>
    </source>
</reference>
<keyword evidence="6" id="KW-0808">Transferase</keyword>
<dbReference type="GeneID" id="14308040"/>
<comment type="subcellular location">
    <subcellularLocation>
        <location evidence="1">Cytoplasm</location>
    </subcellularLocation>
</comment>
<dbReference type="PANTHER" id="PTHR14911">
    <property type="entry name" value="THUMP DOMAIN-CONTAINING"/>
    <property type="match status" value="1"/>
</dbReference>
<dbReference type="InParanoid" id="L0HFB5"/>
<dbReference type="GO" id="GO:0005737">
    <property type="term" value="C:cytoplasm"/>
    <property type="evidence" value="ECO:0007669"/>
    <property type="project" value="UniProtKB-SubCell"/>
</dbReference>
<evidence type="ECO:0000313" key="17">
    <source>
        <dbReference type="Proteomes" id="UP000010824"/>
    </source>
</evidence>
<dbReference type="GO" id="GO:0160101">
    <property type="term" value="F:tRNA (guanine(10)-N2)-dimethyltransferase activity"/>
    <property type="evidence" value="ECO:0007669"/>
    <property type="project" value="UniProtKB-EC"/>
</dbReference>
<comment type="similarity">
    <text evidence="12">Belongs to the methyltransferase superfamily. Trm-G10 family.</text>
</comment>
<accession>L0HFB5</accession>
<dbReference type="PANTHER" id="PTHR14911:SF21">
    <property type="entry name" value="N2-METHYLGUANOSINE TRNA METHYLTRANSFERASE"/>
    <property type="match status" value="1"/>
</dbReference>
<keyword evidence="5 16" id="KW-0489">Methyltransferase</keyword>
<dbReference type="Proteomes" id="UP000010824">
    <property type="component" value="Chromosome"/>
</dbReference>
<evidence type="ECO:0000256" key="14">
    <source>
        <dbReference type="ARBA" id="ARBA00082665"/>
    </source>
</evidence>
<evidence type="ECO:0000256" key="11">
    <source>
        <dbReference type="ARBA" id="ARBA00054380"/>
    </source>
</evidence>
<dbReference type="FunCoup" id="L0HFB5">
    <property type="interactions" value="29"/>
</dbReference>
<evidence type="ECO:0000256" key="13">
    <source>
        <dbReference type="ARBA" id="ARBA00066936"/>
    </source>
</evidence>
<evidence type="ECO:0000256" key="8">
    <source>
        <dbReference type="ARBA" id="ARBA00022694"/>
    </source>
</evidence>
<evidence type="ECO:0000256" key="12">
    <source>
        <dbReference type="ARBA" id="ARBA00061338"/>
    </source>
</evidence>
<dbReference type="FunFam" id="3.40.50.150:FF:000251">
    <property type="entry name" value="Putative RNA methylase"/>
    <property type="match status" value="1"/>
</dbReference>
<dbReference type="EC" id="2.1.1.213" evidence="13"/>
<dbReference type="InterPro" id="IPR000241">
    <property type="entry name" value="RlmKL-like_Mtase"/>
</dbReference>
<evidence type="ECO:0000256" key="5">
    <source>
        <dbReference type="ARBA" id="ARBA00022603"/>
    </source>
</evidence>
<keyword evidence="7" id="KW-0949">S-adenosyl-L-methionine</keyword>
<dbReference type="CDD" id="cd11715">
    <property type="entry name" value="THUMP_AdoMetMT"/>
    <property type="match status" value="1"/>
</dbReference>
<dbReference type="KEGG" id="mfo:Metfor_1651"/>
<organism evidence="16 17">
    <name type="scientific">Methanoregula formicica (strain DSM 22288 / NBRC 105244 / SMSP)</name>
    <dbReference type="NCBI Taxonomy" id="593750"/>
    <lineage>
        <taxon>Archaea</taxon>
        <taxon>Methanobacteriati</taxon>
        <taxon>Methanobacteriota</taxon>
        <taxon>Stenosarchaea group</taxon>
        <taxon>Methanomicrobia</taxon>
        <taxon>Methanomicrobiales</taxon>
        <taxon>Methanoregulaceae</taxon>
        <taxon>Methanoregula</taxon>
    </lineage>
</organism>
<dbReference type="AlphaFoldDB" id="L0HFB5"/>
<evidence type="ECO:0000256" key="7">
    <source>
        <dbReference type="ARBA" id="ARBA00022691"/>
    </source>
</evidence>
<evidence type="ECO:0000259" key="15">
    <source>
        <dbReference type="Pfam" id="PF01170"/>
    </source>
</evidence>
<protein>
    <recommendedName>
        <fullName evidence="13">tRNA (guanine(10)-N(2))-dimethyltransferase</fullName>
        <ecNumber evidence="13">2.1.1.213</ecNumber>
    </recommendedName>
    <alternativeName>
        <fullName evidence="14">tRNA:G10 dimethyltransferase</fullName>
    </alternativeName>
</protein>
<evidence type="ECO:0000256" key="6">
    <source>
        <dbReference type="ARBA" id="ARBA00022679"/>
    </source>
</evidence>
<dbReference type="InterPro" id="IPR053943">
    <property type="entry name" value="RlmKL-like_Mtase_CS"/>
</dbReference>
<dbReference type="STRING" id="593750.Metfor_1651"/>